<dbReference type="FunFam" id="3.30.160.60:FF:000038">
    <property type="entry name" value="Zinc finger protein 624"/>
    <property type="match status" value="1"/>
</dbReference>
<evidence type="ECO:0000259" key="12">
    <source>
        <dbReference type="PROSITE" id="PS51915"/>
    </source>
</evidence>
<sequence length="631" mass="71976">MINLAADNEAVANDMKINAPVRTIEPPQCRLCHSRAALDTSSPNIYEVTVDFGREESEGNSEEIEKHLIVDVCESVWGVKYDRHEFLPELICRHCLEMLKELFQQRKDMEQRERELLEDLRNVIKLDAKYRPGLNGNPGVFELTDAEEGCVIVDVDPDQLCETSDDEFLGSDGDADGEEEDWYDDDEEEAQNEADEDGDADVEMPLGMDAAQMALIQAHQTADALANANAHPKSAFLCQYCDLAFTLQPDCHQHELSAHDPAAPYCCNYCQLRLATRPALIAHIRELHDAERPYVCAHCNKGFVRRSDLKKHTIVHTGVRPFSCNVCSKSFSRNTNLTKHLRIHSSVKPFVCQKCPRSFQTPLELIKHTRSHAEVKPFQCGRCSASFTRRDKLLMHQQVHTKRDAEQQQQTARLQLNMPPEQVQMPLHPYVETEQQLPYVYQQSQQLQSQSQPQLLHSQLQPQQLHPKSRSTPKLTRSFRCDVCDKGFQRERDLQRHRALHMDTLFACKLCGQGFNRREQLQRHELEAHGPSYTCAICCITFLHQAELETHQKVHELQHSVARSNQEALQAAAAIAEQSRAAVPVPVISQEPVPMVSKKPTAAELNFYSNMIPTMKLGFYSETRPEERNEL</sequence>
<organism evidence="13 14">
    <name type="scientific">Drosophila rubida</name>
    <dbReference type="NCBI Taxonomy" id="30044"/>
    <lineage>
        <taxon>Eukaryota</taxon>
        <taxon>Metazoa</taxon>
        <taxon>Ecdysozoa</taxon>
        <taxon>Arthropoda</taxon>
        <taxon>Hexapoda</taxon>
        <taxon>Insecta</taxon>
        <taxon>Pterygota</taxon>
        <taxon>Neoptera</taxon>
        <taxon>Endopterygota</taxon>
        <taxon>Diptera</taxon>
        <taxon>Brachycera</taxon>
        <taxon>Muscomorpha</taxon>
        <taxon>Ephydroidea</taxon>
        <taxon>Drosophilidae</taxon>
        <taxon>Drosophila</taxon>
    </lineage>
</organism>
<dbReference type="InterPro" id="IPR012934">
    <property type="entry name" value="Znf_AD"/>
</dbReference>
<dbReference type="SUPFAM" id="SSF57667">
    <property type="entry name" value="beta-beta-alpha zinc fingers"/>
    <property type="match status" value="4"/>
</dbReference>
<evidence type="ECO:0000313" key="14">
    <source>
        <dbReference type="Proteomes" id="UP001200034"/>
    </source>
</evidence>
<keyword evidence="2" id="KW-0677">Repeat</keyword>
<proteinExistence type="predicted"/>
<protein>
    <submittedName>
        <fullName evidence="13">Uncharacterized protein</fullName>
    </submittedName>
</protein>
<evidence type="ECO:0000256" key="9">
    <source>
        <dbReference type="SAM" id="Coils"/>
    </source>
</evidence>
<evidence type="ECO:0000256" key="1">
    <source>
        <dbReference type="ARBA" id="ARBA00022723"/>
    </source>
</evidence>
<dbReference type="PROSITE" id="PS00028">
    <property type="entry name" value="ZINC_FINGER_C2H2_1"/>
    <property type="match status" value="9"/>
</dbReference>
<feature type="coiled-coil region" evidence="9">
    <location>
        <begin position="99"/>
        <end position="126"/>
    </location>
</feature>
<dbReference type="Pfam" id="PF13912">
    <property type="entry name" value="zf-C2H2_6"/>
    <property type="match status" value="1"/>
</dbReference>
<reference evidence="13" key="1">
    <citation type="journal article" date="2021" name="Mol. Ecol. Resour.">
        <title>Phylogenomic analyses of the genus Drosophila reveals genomic signals of climate adaptation.</title>
        <authorList>
            <person name="Li F."/>
            <person name="Rane R.V."/>
            <person name="Luria V."/>
            <person name="Xiong Z."/>
            <person name="Chen J."/>
            <person name="Li Z."/>
            <person name="Catullo R.A."/>
            <person name="Griffin P.C."/>
            <person name="Schiffer M."/>
            <person name="Pearce S."/>
            <person name="Lee S.F."/>
            <person name="McElroy K."/>
            <person name="Stocker A."/>
            <person name="Shirriffs J."/>
            <person name="Cockerell F."/>
            <person name="Coppin C."/>
            <person name="Sgro C.M."/>
            <person name="Karger A."/>
            <person name="Cain J.W."/>
            <person name="Weber J.A."/>
            <person name="Santpere G."/>
            <person name="Kirschner M.W."/>
            <person name="Hoffmann A.A."/>
            <person name="Oakeshott J.G."/>
            <person name="Zhang G."/>
        </authorList>
    </citation>
    <scope>NUCLEOTIDE SEQUENCE</scope>
    <source>
        <strain evidence="13">BGI-SZ-2011g</strain>
    </source>
</reference>
<dbReference type="GO" id="GO:0008270">
    <property type="term" value="F:zinc ion binding"/>
    <property type="evidence" value="ECO:0007669"/>
    <property type="project" value="UniProtKB-UniRule"/>
</dbReference>
<keyword evidence="9" id="KW-0175">Coiled coil</keyword>
<keyword evidence="3 7" id="KW-0863">Zinc-finger</keyword>
<evidence type="ECO:0000313" key="13">
    <source>
        <dbReference type="EMBL" id="KAH8377619.1"/>
    </source>
</evidence>
<evidence type="ECO:0000259" key="11">
    <source>
        <dbReference type="PROSITE" id="PS50157"/>
    </source>
</evidence>
<accession>A0AAD4K7U0</accession>
<evidence type="ECO:0000256" key="6">
    <source>
        <dbReference type="ARBA" id="ARBA00023163"/>
    </source>
</evidence>
<feature type="domain" description="C2H2-type" evidence="11">
    <location>
        <begin position="479"/>
        <end position="501"/>
    </location>
</feature>
<evidence type="ECO:0000256" key="3">
    <source>
        <dbReference type="ARBA" id="ARBA00022771"/>
    </source>
</evidence>
<keyword evidence="14" id="KW-1185">Reference proteome</keyword>
<feature type="binding site" evidence="8">
    <location>
        <position position="95"/>
    </location>
    <ligand>
        <name>Zn(2+)</name>
        <dbReference type="ChEBI" id="CHEBI:29105"/>
    </ligand>
</feature>
<evidence type="ECO:0000256" key="5">
    <source>
        <dbReference type="ARBA" id="ARBA00023015"/>
    </source>
</evidence>
<name>A0AAD4K7U0_9MUSC</name>
<dbReference type="GO" id="GO:0000981">
    <property type="term" value="F:DNA-binding transcription factor activity, RNA polymerase II-specific"/>
    <property type="evidence" value="ECO:0007669"/>
    <property type="project" value="TreeGrafter"/>
</dbReference>
<feature type="binding site" evidence="8">
    <location>
        <position position="92"/>
    </location>
    <ligand>
        <name>Zn(2+)</name>
        <dbReference type="ChEBI" id="CHEBI:29105"/>
    </ligand>
</feature>
<dbReference type="SMART" id="SM00868">
    <property type="entry name" value="zf-AD"/>
    <property type="match status" value="1"/>
</dbReference>
<gene>
    <name evidence="13" type="ORF">KR093_006269</name>
</gene>
<dbReference type="GO" id="GO:0005634">
    <property type="term" value="C:nucleus"/>
    <property type="evidence" value="ECO:0007669"/>
    <property type="project" value="InterPro"/>
</dbReference>
<keyword evidence="4 8" id="KW-0862">Zinc</keyword>
<dbReference type="EMBL" id="JAJJHW010001127">
    <property type="protein sequence ID" value="KAH8377619.1"/>
    <property type="molecule type" value="Genomic_DNA"/>
</dbReference>
<dbReference type="InterPro" id="IPR013087">
    <property type="entry name" value="Znf_C2H2_type"/>
</dbReference>
<feature type="domain" description="C2H2-type" evidence="11">
    <location>
        <begin position="294"/>
        <end position="321"/>
    </location>
</feature>
<keyword evidence="1 8" id="KW-0479">Metal-binding</keyword>
<dbReference type="FunFam" id="3.30.160.60:FF:000290">
    <property type="entry name" value="Zinc finger protein 697 isoform X1"/>
    <property type="match status" value="1"/>
</dbReference>
<evidence type="ECO:0000256" key="10">
    <source>
        <dbReference type="SAM" id="MobiDB-lite"/>
    </source>
</evidence>
<dbReference type="SMART" id="SM00355">
    <property type="entry name" value="ZnF_C2H2"/>
    <property type="match status" value="9"/>
</dbReference>
<feature type="domain" description="C2H2-type" evidence="11">
    <location>
        <begin position="378"/>
        <end position="405"/>
    </location>
</feature>
<dbReference type="Gene3D" id="3.30.160.60">
    <property type="entry name" value="Classic Zinc Finger"/>
    <property type="match status" value="7"/>
</dbReference>
<evidence type="ECO:0000256" key="2">
    <source>
        <dbReference type="ARBA" id="ARBA00022737"/>
    </source>
</evidence>
<feature type="domain" description="ZAD" evidence="12">
    <location>
        <begin position="27"/>
        <end position="119"/>
    </location>
</feature>
<feature type="compositionally biased region" description="Low complexity" evidence="10">
    <location>
        <begin position="451"/>
        <end position="466"/>
    </location>
</feature>
<evidence type="ECO:0000256" key="8">
    <source>
        <dbReference type="PROSITE-ProRule" id="PRU01263"/>
    </source>
</evidence>
<dbReference type="GO" id="GO:0000977">
    <property type="term" value="F:RNA polymerase II transcription regulatory region sequence-specific DNA binding"/>
    <property type="evidence" value="ECO:0007669"/>
    <property type="project" value="TreeGrafter"/>
</dbReference>
<feature type="binding site" evidence="8">
    <location>
        <position position="32"/>
    </location>
    <ligand>
        <name>Zn(2+)</name>
        <dbReference type="ChEBI" id="CHEBI:29105"/>
    </ligand>
</feature>
<feature type="domain" description="C2H2-type" evidence="11">
    <location>
        <begin position="350"/>
        <end position="377"/>
    </location>
</feature>
<feature type="domain" description="C2H2-type" evidence="11">
    <location>
        <begin position="533"/>
        <end position="560"/>
    </location>
</feature>
<comment type="caution">
    <text evidence="13">The sequence shown here is derived from an EMBL/GenBank/DDBJ whole genome shotgun (WGS) entry which is preliminary data.</text>
</comment>
<evidence type="ECO:0000256" key="4">
    <source>
        <dbReference type="ARBA" id="ARBA00022833"/>
    </source>
</evidence>
<dbReference type="PANTHER" id="PTHR24379">
    <property type="entry name" value="KRAB AND ZINC FINGER DOMAIN-CONTAINING"/>
    <property type="match status" value="1"/>
</dbReference>
<dbReference type="PROSITE" id="PS51915">
    <property type="entry name" value="ZAD"/>
    <property type="match status" value="1"/>
</dbReference>
<keyword evidence="5" id="KW-0805">Transcription regulation</keyword>
<feature type="region of interest" description="Disordered" evidence="10">
    <location>
        <begin position="163"/>
        <end position="202"/>
    </location>
</feature>
<dbReference type="GO" id="GO:0032502">
    <property type="term" value="P:developmental process"/>
    <property type="evidence" value="ECO:0007669"/>
    <property type="project" value="UniProtKB-ARBA"/>
</dbReference>
<dbReference type="Proteomes" id="UP001200034">
    <property type="component" value="Unassembled WGS sequence"/>
</dbReference>
<keyword evidence="6" id="KW-0804">Transcription</keyword>
<feature type="binding site" evidence="8">
    <location>
        <position position="29"/>
    </location>
    <ligand>
        <name>Zn(2+)</name>
        <dbReference type="ChEBI" id="CHEBI:29105"/>
    </ligand>
</feature>
<feature type="domain" description="C2H2-type" evidence="11">
    <location>
        <begin position="506"/>
        <end position="534"/>
    </location>
</feature>
<dbReference type="InterPro" id="IPR036236">
    <property type="entry name" value="Znf_C2H2_sf"/>
</dbReference>
<dbReference type="Pfam" id="PF00096">
    <property type="entry name" value="zf-C2H2"/>
    <property type="match status" value="5"/>
</dbReference>
<dbReference type="PANTHER" id="PTHR24379:SF121">
    <property type="entry name" value="C2H2-TYPE DOMAIN-CONTAINING PROTEIN"/>
    <property type="match status" value="1"/>
</dbReference>
<feature type="domain" description="C2H2-type" evidence="11">
    <location>
        <begin position="322"/>
        <end position="349"/>
    </location>
</feature>
<dbReference type="PROSITE" id="PS50157">
    <property type="entry name" value="ZINC_FINGER_C2H2_2"/>
    <property type="match status" value="8"/>
</dbReference>
<dbReference type="AlphaFoldDB" id="A0AAD4K7U0"/>
<dbReference type="FunFam" id="3.30.160.60:FF:000202">
    <property type="entry name" value="Zinc finger protein 574"/>
    <property type="match status" value="1"/>
</dbReference>
<evidence type="ECO:0000256" key="7">
    <source>
        <dbReference type="PROSITE-ProRule" id="PRU00042"/>
    </source>
</evidence>
<feature type="region of interest" description="Disordered" evidence="10">
    <location>
        <begin position="451"/>
        <end position="474"/>
    </location>
</feature>
<feature type="domain" description="C2H2-type" evidence="11">
    <location>
        <begin position="265"/>
        <end position="293"/>
    </location>
</feature>